<feature type="transmembrane region" description="Helical" evidence="1">
    <location>
        <begin position="130"/>
        <end position="150"/>
    </location>
</feature>
<protein>
    <recommendedName>
        <fullName evidence="4">DUF2214 domain-containing protein</fullName>
    </recommendedName>
</protein>
<keyword evidence="1" id="KW-0472">Membrane</keyword>
<feature type="transmembrane region" description="Helical" evidence="1">
    <location>
        <begin position="65"/>
        <end position="85"/>
    </location>
</feature>
<evidence type="ECO:0000313" key="2">
    <source>
        <dbReference type="EMBL" id="MDR5907699.1"/>
    </source>
</evidence>
<reference evidence="2 3" key="1">
    <citation type="submission" date="2023-04" db="EMBL/GenBank/DDBJ databases">
        <title>A long-awaited taxogenomic arrangement of the family Halomonadaceae.</title>
        <authorList>
            <person name="De La Haba R."/>
            <person name="Chuvochina M."/>
            <person name="Wittouck S."/>
            <person name="Arahal D.R."/>
            <person name="Sanchez-Porro C."/>
            <person name="Hugenholtz P."/>
            <person name="Ventosa A."/>
        </authorList>
    </citation>
    <scope>NUCLEOTIDE SEQUENCE [LARGE SCALE GENOMIC DNA]</scope>
    <source>
        <strain evidence="2 3">DSM 26770</strain>
    </source>
</reference>
<evidence type="ECO:0000313" key="3">
    <source>
        <dbReference type="Proteomes" id="UP001251374"/>
    </source>
</evidence>
<evidence type="ECO:0000256" key="1">
    <source>
        <dbReference type="SAM" id="Phobius"/>
    </source>
</evidence>
<keyword evidence="3" id="KW-1185">Reference proteome</keyword>
<evidence type="ECO:0008006" key="4">
    <source>
        <dbReference type="Google" id="ProtNLM"/>
    </source>
</evidence>
<dbReference type="Proteomes" id="UP001251374">
    <property type="component" value="Unassembled WGS sequence"/>
</dbReference>
<comment type="caution">
    <text evidence="2">The sequence shown here is derived from an EMBL/GenBank/DDBJ whole genome shotgun (WGS) entry which is preliminary data.</text>
</comment>
<dbReference type="RefSeq" id="WP_309725255.1">
    <property type="nucleotide sequence ID" value="NZ_JARWAM010000026.1"/>
</dbReference>
<proteinExistence type="predicted"/>
<keyword evidence="1" id="KW-0812">Transmembrane</keyword>
<sequence length="152" mass="15844">MEGWLNQLAGTALAEWVRVSRWGYAGINTLHVLGIALLFGSIAALDLRLLGASRHLSLPAVARLLQPLAVAGLLLAVASGTLLFLADPGGYAATPLFLFKLGVIVLAISNAMALNLAPGLARASPRRLRSAALASLLLWLAALIAGRMLAFV</sequence>
<name>A0ABU1HLM6_9GAMM</name>
<feature type="transmembrane region" description="Helical" evidence="1">
    <location>
        <begin position="97"/>
        <end position="118"/>
    </location>
</feature>
<dbReference type="EMBL" id="JARWAM010000026">
    <property type="protein sequence ID" value="MDR5907699.1"/>
    <property type="molecule type" value="Genomic_DNA"/>
</dbReference>
<accession>A0ABU1HLM6</accession>
<keyword evidence="1" id="KW-1133">Transmembrane helix</keyword>
<gene>
    <name evidence="2" type="ORF">QC821_20705</name>
</gene>
<feature type="transmembrane region" description="Helical" evidence="1">
    <location>
        <begin position="22"/>
        <end position="45"/>
    </location>
</feature>
<organism evidence="2 3">
    <name type="scientific">Franzmannia qiaohouensis</name>
    <dbReference type="NCBI Taxonomy" id="1329370"/>
    <lineage>
        <taxon>Bacteria</taxon>
        <taxon>Pseudomonadati</taxon>
        <taxon>Pseudomonadota</taxon>
        <taxon>Gammaproteobacteria</taxon>
        <taxon>Oceanospirillales</taxon>
        <taxon>Halomonadaceae</taxon>
        <taxon>Franzmannia</taxon>
    </lineage>
</organism>